<dbReference type="Proteomes" id="UP000436088">
    <property type="component" value="Unassembled WGS sequence"/>
</dbReference>
<comment type="caution">
    <text evidence="4">The sequence shown here is derived from an EMBL/GenBank/DDBJ whole genome shotgun (WGS) entry which is preliminary data.</text>
</comment>
<dbReference type="Pfam" id="PF01370">
    <property type="entry name" value="Epimerase"/>
    <property type="match status" value="1"/>
</dbReference>
<dbReference type="InterPro" id="IPR050425">
    <property type="entry name" value="NAD(P)_dehydrat-like"/>
</dbReference>
<reference evidence="4" key="1">
    <citation type="submission" date="2019-09" db="EMBL/GenBank/DDBJ databases">
        <title>Draft genome information of white flower Hibiscus syriacus.</title>
        <authorList>
            <person name="Kim Y.-M."/>
        </authorList>
    </citation>
    <scope>NUCLEOTIDE SEQUENCE [LARGE SCALE GENOMIC DNA]</scope>
    <source>
        <strain evidence="4">YM2019G1</strain>
    </source>
</reference>
<dbReference type="AlphaFoldDB" id="A0A6A3CMS2"/>
<gene>
    <name evidence="4" type="ORF">F3Y22_tig00002982pilonHSYRG00111</name>
</gene>
<name>A0A6A3CMS2_HIBSY</name>
<feature type="domain" description="NAD-dependent epimerase/dehydratase" evidence="3">
    <location>
        <begin position="8"/>
        <end position="38"/>
    </location>
</feature>
<evidence type="ECO:0000313" key="5">
    <source>
        <dbReference type="Proteomes" id="UP000436088"/>
    </source>
</evidence>
<keyword evidence="1" id="KW-0521">NADP</keyword>
<organism evidence="4 5">
    <name type="scientific">Hibiscus syriacus</name>
    <name type="common">Rose of Sharon</name>
    <dbReference type="NCBI Taxonomy" id="106335"/>
    <lineage>
        <taxon>Eukaryota</taxon>
        <taxon>Viridiplantae</taxon>
        <taxon>Streptophyta</taxon>
        <taxon>Embryophyta</taxon>
        <taxon>Tracheophyta</taxon>
        <taxon>Spermatophyta</taxon>
        <taxon>Magnoliopsida</taxon>
        <taxon>eudicotyledons</taxon>
        <taxon>Gunneridae</taxon>
        <taxon>Pentapetalae</taxon>
        <taxon>rosids</taxon>
        <taxon>malvids</taxon>
        <taxon>Malvales</taxon>
        <taxon>Malvaceae</taxon>
        <taxon>Malvoideae</taxon>
        <taxon>Hibiscus</taxon>
    </lineage>
</organism>
<sequence length="110" mass="12207">MEKVKCKVCVTGAAGFIGSSLTKKLLEKGHIVHATLRNLAYNSYQALKYTEELLGKLPIVRINDVCHALVFCMLNPSIGGRFLTASSFVSAVELADSYRLHYPEFNVKEE</sequence>
<dbReference type="Gene3D" id="3.40.50.720">
    <property type="entry name" value="NAD(P)-binding Rossmann-like Domain"/>
    <property type="match status" value="2"/>
</dbReference>
<dbReference type="SUPFAM" id="SSF51735">
    <property type="entry name" value="NAD(P)-binding Rossmann-fold domains"/>
    <property type="match status" value="1"/>
</dbReference>
<keyword evidence="2" id="KW-0560">Oxidoreductase</keyword>
<dbReference type="InterPro" id="IPR036291">
    <property type="entry name" value="NAD(P)-bd_dom_sf"/>
</dbReference>
<protein>
    <submittedName>
        <fullName evidence="4">Detected protein of confused Function</fullName>
    </submittedName>
</protein>
<keyword evidence="5" id="KW-1185">Reference proteome</keyword>
<evidence type="ECO:0000313" key="4">
    <source>
        <dbReference type="EMBL" id="KAE8730433.1"/>
    </source>
</evidence>
<evidence type="ECO:0000256" key="1">
    <source>
        <dbReference type="ARBA" id="ARBA00022857"/>
    </source>
</evidence>
<proteinExistence type="predicted"/>
<evidence type="ECO:0000259" key="3">
    <source>
        <dbReference type="Pfam" id="PF01370"/>
    </source>
</evidence>
<dbReference type="GO" id="GO:0016616">
    <property type="term" value="F:oxidoreductase activity, acting on the CH-OH group of donors, NAD or NADP as acceptor"/>
    <property type="evidence" value="ECO:0007669"/>
    <property type="project" value="TreeGrafter"/>
</dbReference>
<evidence type="ECO:0000256" key="2">
    <source>
        <dbReference type="ARBA" id="ARBA00023002"/>
    </source>
</evidence>
<accession>A0A6A3CMS2</accession>
<dbReference type="PANTHER" id="PTHR10366:SF696">
    <property type="entry name" value="OS07G0601900 PROTEIN"/>
    <property type="match status" value="1"/>
</dbReference>
<dbReference type="InterPro" id="IPR001509">
    <property type="entry name" value="Epimerase_deHydtase"/>
</dbReference>
<dbReference type="EMBL" id="VEPZ02000208">
    <property type="protein sequence ID" value="KAE8730433.1"/>
    <property type="molecule type" value="Genomic_DNA"/>
</dbReference>
<dbReference type="PANTHER" id="PTHR10366">
    <property type="entry name" value="NAD DEPENDENT EPIMERASE/DEHYDRATASE"/>
    <property type="match status" value="1"/>
</dbReference>